<evidence type="ECO:0000313" key="4">
    <source>
        <dbReference type="EMBL" id="KAF9964070.1"/>
    </source>
</evidence>
<dbReference type="InterPro" id="IPR036282">
    <property type="entry name" value="Glutathione-S-Trfase_C_sf"/>
</dbReference>
<organism evidence="4 5">
    <name type="scientific">Mortierella alpina</name>
    <name type="common">Oleaginous fungus</name>
    <name type="synonym">Mortierella renispora</name>
    <dbReference type="NCBI Taxonomy" id="64518"/>
    <lineage>
        <taxon>Eukaryota</taxon>
        <taxon>Fungi</taxon>
        <taxon>Fungi incertae sedis</taxon>
        <taxon>Mucoromycota</taxon>
        <taxon>Mortierellomycotina</taxon>
        <taxon>Mortierellomycetes</taxon>
        <taxon>Mortierellales</taxon>
        <taxon>Mortierellaceae</taxon>
        <taxon>Mortierella</taxon>
    </lineage>
</organism>
<dbReference type="InterPro" id="IPR004045">
    <property type="entry name" value="Glutathione_S-Trfase_N"/>
</dbReference>
<accession>A0A9P6J7J0</accession>
<dbReference type="PROSITE" id="PS50405">
    <property type="entry name" value="GST_CTER"/>
    <property type="match status" value="1"/>
</dbReference>
<dbReference type="InterPro" id="IPR010987">
    <property type="entry name" value="Glutathione-S-Trfase_C-like"/>
</dbReference>
<dbReference type="Pfam" id="PF13417">
    <property type="entry name" value="GST_N_3"/>
    <property type="match status" value="1"/>
</dbReference>
<name>A0A9P6J7J0_MORAP</name>
<dbReference type="OrthoDB" id="9988732at2759"/>
<comment type="caution">
    <text evidence="4">The sequence shown here is derived from an EMBL/GenBank/DDBJ whole genome shotgun (WGS) entry which is preliminary data.</text>
</comment>
<feature type="domain" description="GST C-terminal" evidence="3">
    <location>
        <begin position="190"/>
        <end position="323"/>
    </location>
</feature>
<proteinExistence type="predicted"/>
<dbReference type="Proteomes" id="UP000738359">
    <property type="component" value="Unassembled WGS sequence"/>
</dbReference>
<evidence type="ECO:0000259" key="2">
    <source>
        <dbReference type="PROSITE" id="PS50404"/>
    </source>
</evidence>
<feature type="region of interest" description="Disordered" evidence="1">
    <location>
        <begin position="117"/>
        <end position="142"/>
    </location>
</feature>
<dbReference type="PROSITE" id="PS50404">
    <property type="entry name" value="GST_NTER"/>
    <property type="match status" value="1"/>
</dbReference>
<evidence type="ECO:0000259" key="3">
    <source>
        <dbReference type="PROSITE" id="PS50405"/>
    </source>
</evidence>
<gene>
    <name evidence="4" type="ORF">BGZ70_006984</name>
</gene>
<keyword evidence="5" id="KW-1185">Reference proteome</keyword>
<evidence type="ECO:0008006" key="6">
    <source>
        <dbReference type="Google" id="ProtNLM"/>
    </source>
</evidence>
<protein>
    <recommendedName>
        <fullName evidence="6">Glutathione S-transferase</fullName>
    </recommendedName>
</protein>
<sequence length="333" mass="37098">MTSEIKARDQSQDQDQNKKTQLNFSLRTIVISHYNEKARWALDYYRIPYVEHRSLPGLHMISMFKHQASSRPSPTNTRCVTPYLSAVPDSSAAGDLANEVKLHDSTQIAEFLSDQYAAPPNSKQSDSSSSSSSSGPRPNLYSNDAATKAKILALEERFGKMIGPHVRIYVYNEVLRHSPKSVGRAMGQNDNVGRLQTWIWTLFFGLFSWVLVKSLHINDKSAARSKEILRREFEHISRVLESGPPGPAYLVGNQFTAADLTLASLAGAAVGIGREDGYGAWVPQLTKARPEAQAFCEELRQTTAGKHILECYKLHRGEKAPGSSYGYSFFGLW</sequence>
<dbReference type="Gene3D" id="1.20.1050.10">
    <property type="match status" value="1"/>
</dbReference>
<dbReference type="SUPFAM" id="SSF47616">
    <property type="entry name" value="GST C-terminal domain-like"/>
    <property type="match status" value="1"/>
</dbReference>
<feature type="compositionally biased region" description="Low complexity" evidence="1">
    <location>
        <begin position="125"/>
        <end position="134"/>
    </location>
</feature>
<dbReference type="EMBL" id="JAAAHY010000410">
    <property type="protein sequence ID" value="KAF9964070.1"/>
    <property type="molecule type" value="Genomic_DNA"/>
</dbReference>
<reference evidence="4" key="1">
    <citation type="journal article" date="2020" name="Fungal Divers.">
        <title>Resolving the Mortierellaceae phylogeny through synthesis of multi-gene phylogenetics and phylogenomics.</title>
        <authorList>
            <person name="Vandepol N."/>
            <person name="Liber J."/>
            <person name="Desiro A."/>
            <person name="Na H."/>
            <person name="Kennedy M."/>
            <person name="Barry K."/>
            <person name="Grigoriev I.V."/>
            <person name="Miller A.N."/>
            <person name="O'Donnell K."/>
            <person name="Stajich J.E."/>
            <person name="Bonito G."/>
        </authorList>
    </citation>
    <scope>NUCLEOTIDE SEQUENCE</scope>
    <source>
        <strain evidence="4">CK1249</strain>
    </source>
</reference>
<feature type="domain" description="GST N-terminal" evidence="2">
    <location>
        <begin position="22"/>
        <end position="120"/>
    </location>
</feature>
<dbReference type="AlphaFoldDB" id="A0A9P6J7J0"/>
<evidence type="ECO:0000313" key="5">
    <source>
        <dbReference type="Proteomes" id="UP000738359"/>
    </source>
</evidence>
<evidence type="ECO:0000256" key="1">
    <source>
        <dbReference type="SAM" id="MobiDB-lite"/>
    </source>
</evidence>